<evidence type="ECO:0000256" key="6">
    <source>
        <dbReference type="SAM" id="Phobius"/>
    </source>
</evidence>
<keyword evidence="3 6" id="KW-1133">Transmembrane helix</keyword>
<evidence type="ECO:0000256" key="1">
    <source>
        <dbReference type="ARBA" id="ARBA00004167"/>
    </source>
</evidence>
<evidence type="ECO:0000256" key="3">
    <source>
        <dbReference type="ARBA" id="ARBA00022989"/>
    </source>
</evidence>
<comment type="subcellular location">
    <subcellularLocation>
        <location evidence="1">Membrane</location>
        <topology evidence="1">Single-pass membrane protein</topology>
    </subcellularLocation>
</comment>
<evidence type="ECO:0000313" key="8">
    <source>
        <dbReference type="Proteomes" id="UP000799440"/>
    </source>
</evidence>
<accession>A0A6A6V0G2</accession>
<dbReference type="GO" id="GO:0071944">
    <property type="term" value="C:cell periphery"/>
    <property type="evidence" value="ECO:0007669"/>
    <property type="project" value="UniProtKB-ARBA"/>
</dbReference>
<keyword evidence="4 6" id="KW-0472">Membrane</keyword>
<dbReference type="EMBL" id="MU006598">
    <property type="protein sequence ID" value="KAF2743276.1"/>
    <property type="molecule type" value="Genomic_DNA"/>
</dbReference>
<protein>
    <recommendedName>
        <fullName evidence="9">Mid2 domain-containing protein</fullName>
    </recommendedName>
</protein>
<reference evidence="7" key="1">
    <citation type="journal article" date="2020" name="Stud. Mycol.">
        <title>101 Dothideomycetes genomes: a test case for predicting lifestyles and emergence of pathogens.</title>
        <authorList>
            <person name="Haridas S."/>
            <person name="Albert R."/>
            <person name="Binder M."/>
            <person name="Bloem J."/>
            <person name="Labutti K."/>
            <person name="Salamov A."/>
            <person name="Andreopoulos B."/>
            <person name="Baker S."/>
            <person name="Barry K."/>
            <person name="Bills G."/>
            <person name="Bluhm B."/>
            <person name="Cannon C."/>
            <person name="Castanera R."/>
            <person name="Culley D."/>
            <person name="Daum C."/>
            <person name="Ezra D."/>
            <person name="Gonzalez J."/>
            <person name="Henrissat B."/>
            <person name="Kuo A."/>
            <person name="Liang C."/>
            <person name="Lipzen A."/>
            <person name="Lutzoni F."/>
            <person name="Magnuson J."/>
            <person name="Mondo S."/>
            <person name="Nolan M."/>
            <person name="Ohm R."/>
            <person name="Pangilinan J."/>
            <person name="Park H.-J."/>
            <person name="Ramirez L."/>
            <person name="Alfaro M."/>
            <person name="Sun H."/>
            <person name="Tritt A."/>
            <person name="Yoshinaga Y."/>
            <person name="Zwiers L.-H."/>
            <person name="Turgeon B."/>
            <person name="Goodwin S."/>
            <person name="Spatafora J."/>
            <person name="Crous P."/>
            <person name="Grigoriev I."/>
        </authorList>
    </citation>
    <scope>NUCLEOTIDE SEQUENCE</scope>
    <source>
        <strain evidence="7">CBS 119925</strain>
    </source>
</reference>
<feature type="compositionally biased region" description="Polar residues" evidence="5">
    <location>
        <begin position="128"/>
        <end position="161"/>
    </location>
</feature>
<keyword evidence="8" id="KW-1185">Reference proteome</keyword>
<feature type="transmembrane region" description="Helical" evidence="6">
    <location>
        <begin position="231"/>
        <end position="254"/>
    </location>
</feature>
<evidence type="ECO:0000256" key="5">
    <source>
        <dbReference type="SAM" id="MobiDB-lite"/>
    </source>
</evidence>
<dbReference type="InterPro" id="IPR051694">
    <property type="entry name" value="Immunoregulatory_rcpt-like"/>
</dbReference>
<dbReference type="GO" id="GO:0016020">
    <property type="term" value="C:membrane"/>
    <property type="evidence" value="ECO:0007669"/>
    <property type="project" value="UniProtKB-SubCell"/>
</dbReference>
<sequence>MRTSQSLRERRSSGQILLLRSGPGQRVLDWSTAVWSSIWTAVMQGQRQLFVLLLRQKCTQIEDQMNICWAPENPLANVPVQKASEAYSSLSSASPQATAWSWDLQNVQAPLNNPSPADEPAEEPVSPPQTSDRQAPTESPDQPSPTSSEDTPDQASDTASPKSDAESESNSDSTAASSSADSRDSSATSLPTGASTTDILSLTRIVDAPVSPTNEDQPVAANSKGGLSGGALAGIVVGAVAGVVMIAAVAFLLWRRKRQPNPYASELDGNAFHGHGGTEVAEKYGYDANDYSHELHCAHPPVEMDGTGQKTAELPSPDVKSGFDATITHMGGYERYKG</sequence>
<name>A0A6A6V0G2_9PLEO</name>
<feature type="compositionally biased region" description="Low complexity" evidence="5">
    <location>
        <begin position="168"/>
        <end position="189"/>
    </location>
</feature>
<evidence type="ECO:0000256" key="4">
    <source>
        <dbReference type="ARBA" id="ARBA00023136"/>
    </source>
</evidence>
<proteinExistence type="predicted"/>
<dbReference type="AlphaFoldDB" id="A0A6A6V0G2"/>
<evidence type="ECO:0000313" key="7">
    <source>
        <dbReference type="EMBL" id="KAF2743276.1"/>
    </source>
</evidence>
<evidence type="ECO:0000256" key="2">
    <source>
        <dbReference type="ARBA" id="ARBA00022692"/>
    </source>
</evidence>
<gene>
    <name evidence="7" type="ORF">M011DRAFT_222812</name>
</gene>
<keyword evidence="2 6" id="KW-0812">Transmembrane</keyword>
<organism evidence="7 8">
    <name type="scientific">Sporormia fimetaria CBS 119925</name>
    <dbReference type="NCBI Taxonomy" id="1340428"/>
    <lineage>
        <taxon>Eukaryota</taxon>
        <taxon>Fungi</taxon>
        <taxon>Dikarya</taxon>
        <taxon>Ascomycota</taxon>
        <taxon>Pezizomycotina</taxon>
        <taxon>Dothideomycetes</taxon>
        <taxon>Pleosporomycetidae</taxon>
        <taxon>Pleosporales</taxon>
        <taxon>Sporormiaceae</taxon>
        <taxon>Sporormia</taxon>
    </lineage>
</organism>
<dbReference type="Proteomes" id="UP000799440">
    <property type="component" value="Unassembled WGS sequence"/>
</dbReference>
<dbReference type="PANTHER" id="PTHR15549">
    <property type="entry name" value="PAIRED IMMUNOGLOBULIN-LIKE TYPE 2 RECEPTOR"/>
    <property type="match status" value="1"/>
</dbReference>
<evidence type="ECO:0008006" key="9">
    <source>
        <dbReference type="Google" id="ProtNLM"/>
    </source>
</evidence>
<dbReference type="OrthoDB" id="3945612at2759"/>
<feature type="region of interest" description="Disordered" evidence="5">
    <location>
        <begin position="108"/>
        <end position="195"/>
    </location>
</feature>